<sequence>MRIIIVALMLLTCVACKDKEASPIYTIVGNYRATVYDDGSSGPVAYPIADHSMSVKIVSETDSTVTVQIVSTPSKAALPKNVFIPSSIVYRNVLSVRQGTPTKASFYVNLEPIFGHPEIFKNAILFYSGTKIADYYYTPPEAPTAPRRIRLERDEL</sequence>
<dbReference type="EMBL" id="CP112998">
    <property type="protein sequence ID" value="WAC13023.1"/>
    <property type="molecule type" value="Genomic_DNA"/>
</dbReference>
<protein>
    <submittedName>
        <fullName evidence="1">Uncharacterized protein</fullName>
    </submittedName>
</protein>
<accession>A0A9E8SLG3</accession>
<name>A0A9E8SLG3_9BACT</name>
<evidence type="ECO:0000313" key="1">
    <source>
        <dbReference type="EMBL" id="WAC13023.1"/>
    </source>
</evidence>
<gene>
    <name evidence="1" type="ORF">ON006_03460</name>
</gene>
<reference evidence="1" key="1">
    <citation type="submission" date="2022-11" db="EMBL/GenBank/DDBJ databases">
        <title>Dyadobacter pollutisoli sp. nov., isolated from plastic dumped soil.</title>
        <authorList>
            <person name="Kim J.M."/>
            <person name="Kim K.R."/>
            <person name="Lee J.K."/>
            <person name="Hao L."/>
            <person name="Jeon C.O."/>
        </authorList>
    </citation>
    <scope>NUCLEOTIDE SEQUENCE</scope>
    <source>
        <strain evidence="1">U1</strain>
    </source>
</reference>
<evidence type="ECO:0000313" key="2">
    <source>
        <dbReference type="Proteomes" id="UP001164653"/>
    </source>
</evidence>
<dbReference type="RefSeq" id="WP_244823915.1">
    <property type="nucleotide sequence ID" value="NZ_CP112998.1"/>
</dbReference>
<proteinExistence type="predicted"/>
<organism evidence="1 2">
    <name type="scientific">Dyadobacter pollutisoli</name>
    <dbReference type="NCBI Taxonomy" id="2910158"/>
    <lineage>
        <taxon>Bacteria</taxon>
        <taxon>Pseudomonadati</taxon>
        <taxon>Bacteroidota</taxon>
        <taxon>Cytophagia</taxon>
        <taxon>Cytophagales</taxon>
        <taxon>Spirosomataceae</taxon>
        <taxon>Dyadobacter</taxon>
    </lineage>
</organism>
<keyword evidence="2" id="KW-1185">Reference proteome</keyword>
<dbReference type="Proteomes" id="UP001164653">
    <property type="component" value="Chromosome"/>
</dbReference>
<dbReference type="AlphaFoldDB" id="A0A9E8SLG3"/>
<dbReference type="KEGG" id="dpf:ON006_03460"/>